<dbReference type="RefSeq" id="XP_024730470.1">
    <property type="nucleotide sequence ID" value="XM_024883854.1"/>
</dbReference>
<evidence type="ECO:0000313" key="2">
    <source>
        <dbReference type="EMBL" id="PMD53566.1"/>
    </source>
</evidence>
<sequence length="116" mass="12687">MAIHVTLAGMVVAVAVAGRMMDWTTVTVTVEARIAGLEAEVDREVGVEVDTLVVRLDEELFAVVKLVEEVFDAVVAALMQEQALRIFEDEDLQPELIAEGVEIAIFVAYVLQKEDA</sequence>
<dbReference type="AlphaFoldDB" id="A0A2J6SS11"/>
<keyword evidence="3" id="KW-1185">Reference proteome</keyword>
<dbReference type="GeneID" id="36591931"/>
<name>A0A2J6SS11_9HELO</name>
<dbReference type="Proteomes" id="UP000235371">
    <property type="component" value="Unassembled WGS sequence"/>
</dbReference>
<organism evidence="2 3">
    <name type="scientific">Hyaloscypha bicolor E</name>
    <dbReference type="NCBI Taxonomy" id="1095630"/>
    <lineage>
        <taxon>Eukaryota</taxon>
        <taxon>Fungi</taxon>
        <taxon>Dikarya</taxon>
        <taxon>Ascomycota</taxon>
        <taxon>Pezizomycotina</taxon>
        <taxon>Leotiomycetes</taxon>
        <taxon>Helotiales</taxon>
        <taxon>Hyaloscyphaceae</taxon>
        <taxon>Hyaloscypha</taxon>
        <taxon>Hyaloscypha bicolor</taxon>
    </lineage>
</organism>
<accession>A0A2J6SS11</accession>
<protein>
    <submittedName>
        <fullName evidence="2">Uncharacterized protein</fullName>
    </submittedName>
</protein>
<reference evidence="2 3" key="1">
    <citation type="submission" date="2016-04" db="EMBL/GenBank/DDBJ databases">
        <title>A degradative enzymes factory behind the ericoid mycorrhizal symbiosis.</title>
        <authorList>
            <consortium name="DOE Joint Genome Institute"/>
            <person name="Martino E."/>
            <person name="Morin E."/>
            <person name="Grelet G."/>
            <person name="Kuo A."/>
            <person name="Kohler A."/>
            <person name="Daghino S."/>
            <person name="Barry K."/>
            <person name="Choi C."/>
            <person name="Cichocki N."/>
            <person name="Clum A."/>
            <person name="Copeland A."/>
            <person name="Hainaut M."/>
            <person name="Haridas S."/>
            <person name="Labutti K."/>
            <person name="Lindquist E."/>
            <person name="Lipzen A."/>
            <person name="Khouja H.-R."/>
            <person name="Murat C."/>
            <person name="Ohm R."/>
            <person name="Olson A."/>
            <person name="Spatafora J."/>
            <person name="Veneault-Fourrey C."/>
            <person name="Henrissat B."/>
            <person name="Grigoriev I."/>
            <person name="Martin F."/>
            <person name="Perotto S."/>
        </authorList>
    </citation>
    <scope>NUCLEOTIDE SEQUENCE [LARGE SCALE GENOMIC DNA]</scope>
    <source>
        <strain evidence="2 3">E</strain>
    </source>
</reference>
<evidence type="ECO:0000313" key="3">
    <source>
        <dbReference type="Proteomes" id="UP000235371"/>
    </source>
</evidence>
<proteinExistence type="predicted"/>
<feature type="signal peptide" evidence="1">
    <location>
        <begin position="1"/>
        <end position="17"/>
    </location>
</feature>
<gene>
    <name evidence="2" type="ORF">K444DRAFT_635349</name>
</gene>
<dbReference type="InParanoid" id="A0A2J6SS11"/>
<dbReference type="EMBL" id="KZ613872">
    <property type="protein sequence ID" value="PMD53566.1"/>
    <property type="molecule type" value="Genomic_DNA"/>
</dbReference>
<evidence type="ECO:0000256" key="1">
    <source>
        <dbReference type="SAM" id="SignalP"/>
    </source>
</evidence>
<keyword evidence="1" id="KW-0732">Signal</keyword>
<feature type="chain" id="PRO_5014453572" evidence="1">
    <location>
        <begin position="18"/>
        <end position="116"/>
    </location>
</feature>